<comment type="caution">
    <text evidence="2">The sequence shown here is derived from an EMBL/GenBank/DDBJ whole genome shotgun (WGS) entry which is preliminary data.</text>
</comment>
<evidence type="ECO:0000256" key="1">
    <source>
        <dbReference type="SAM" id="MobiDB-lite"/>
    </source>
</evidence>
<feature type="region of interest" description="Disordered" evidence="1">
    <location>
        <begin position="36"/>
        <end position="62"/>
    </location>
</feature>
<feature type="region of interest" description="Disordered" evidence="1">
    <location>
        <begin position="1"/>
        <end position="24"/>
    </location>
</feature>
<evidence type="ECO:0000313" key="2">
    <source>
        <dbReference type="EMBL" id="GLY79189.1"/>
    </source>
</evidence>
<sequence>MPSPNPPADSPAMPKPFTSEHQPAITQLRLRHRHLTETLTRVPALTQEEPPPSNDRRPDDPPVAMSEVLVAAREFACAAEPLVTHLPAIIAALEEAADYRDYYGWCPDCSPQPGGSRCADHARDQAVLAAYEAARHAIIRLTT</sequence>
<protein>
    <submittedName>
        <fullName evidence="2">Uncharacterized protein</fullName>
    </submittedName>
</protein>
<dbReference type="Proteomes" id="UP001165135">
    <property type="component" value="Unassembled WGS sequence"/>
</dbReference>
<accession>A0A9W6RNX6</accession>
<name>A0A9W6RNX6_9ACTN</name>
<dbReference type="EMBL" id="BSTJ01000011">
    <property type="protein sequence ID" value="GLY79189.1"/>
    <property type="molecule type" value="Genomic_DNA"/>
</dbReference>
<evidence type="ECO:0000313" key="3">
    <source>
        <dbReference type="Proteomes" id="UP001165135"/>
    </source>
</evidence>
<organism evidence="2 3">
    <name type="scientific">Actinoallomurus iriomotensis</name>
    <dbReference type="NCBI Taxonomy" id="478107"/>
    <lineage>
        <taxon>Bacteria</taxon>
        <taxon>Bacillati</taxon>
        <taxon>Actinomycetota</taxon>
        <taxon>Actinomycetes</taxon>
        <taxon>Streptosporangiales</taxon>
        <taxon>Thermomonosporaceae</taxon>
        <taxon>Actinoallomurus</taxon>
    </lineage>
</organism>
<dbReference type="AlphaFoldDB" id="A0A9W6RNX6"/>
<reference evidence="2" key="1">
    <citation type="submission" date="2023-03" db="EMBL/GenBank/DDBJ databases">
        <title>Actinoallomurus iriomotensis NBRC 103681.</title>
        <authorList>
            <person name="Ichikawa N."/>
            <person name="Sato H."/>
            <person name="Tonouchi N."/>
        </authorList>
    </citation>
    <scope>NUCLEOTIDE SEQUENCE</scope>
    <source>
        <strain evidence="2">NBRC 103681</strain>
    </source>
</reference>
<gene>
    <name evidence="2" type="ORF">Airi01_074560</name>
</gene>
<proteinExistence type="predicted"/>